<feature type="domain" description="DC1" evidence="2">
    <location>
        <begin position="117"/>
        <end position="168"/>
    </location>
</feature>
<proteinExistence type="predicted"/>
<feature type="domain" description="DC1" evidence="2">
    <location>
        <begin position="470"/>
        <end position="517"/>
    </location>
</feature>
<comment type="caution">
    <text evidence="3">The sequence shown here is derived from an EMBL/GenBank/DDBJ whole genome shotgun (WGS) entry which is preliminary data.</text>
</comment>
<dbReference type="InterPro" id="IPR004146">
    <property type="entry name" value="DC1"/>
</dbReference>
<dbReference type="InterPro" id="IPR053192">
    <property type="entry name" value="Vacuole_Formation_Reg"/>
</dbReference>
<gene>
    <name evidence="3" type="ORF">SASPL_149454</name>
</gene>
<dbReference type="PANTHER" id="PTHR32410">
    <property type="entry name" value="CYSTEINE/HISTIDINE-RICH C1 DOMAIN FAMILY PROTEIN"/>
    <property type="match status" value="1"/>
</dbReference>
<dbReference type="PANTHER" id="PTHR32410:SF215">
    <property type="entry name" value="DC1 DOMAIN-CONTAINING PROTEIN"/>
    <property type="match status" value="1"/>
</dbReference>
<dbReference type="Proteomes" id="UP000298416">
    <property type="component" value="Unassembled WGS sequence"/>
</dbReference>
<keyword evidence="4" id="KW-1185">Reference proteome</keyword>
<sequence length="602" mass="68795">MRKFHSKHKIENNLDPDEGNSRLCSACKLPIFTTPFKSTESGRDYMHEQCSNLPINLDGSDLHPSLEPLEKQPNLDESKCSKCDAVCGDVMYRCRDAECDFQLDVTCAWPVKILHRSHDHRLTVNRCSRGFFCSACETEHRPGLLWAQPTPLVYACSACDFWLHPHCAALPNAIQHKRHRHPLLLDYRARSTSCHCEICQDMVLSWGFYSCTVCDYHLHIICAVSDDQSFQPVLLREAMQENRVPELVHLPVPDEYTSILRHIAKCTTFPSDDIVQHQHPLTLHHDYPVYNDDEEIDNDVHRLPKCDGCVQFISPPYYTCSRCPKLLLHDCCVRLPCERALLPLMGSLEIGWLSRRTGSLIGLNSRNESSHGISKTLCCNRLTNGFTYSHLEKHRDIMCSFMPDSITHAAHANTHVLRSYVHPLQYEVATCRCCNGFLRDISYNCTTCRNFSIHATCARLPATVRHVSDPHPLQLVTAPPPHVQPQTICDACEQGLDSTQWYYGCAECEQAFHVDCIPCLDHLSLIKYEAVEVHVEYHKCPLTLVRGHMVRGRRCGRCGEGYRNSLAFNCFKCHFSIHVTCFETFSLLFKVSKKTRLSLKNH</sequence>
<name>A0A8X8WCV7_SALSN</name>
<evidence type="ECO:0000313" key="4">
    <source>
        <dbReference type="Proteomes" id="UP000298416"/>
    </source>
</evidence>
<protein>
    <recommendedName>
        <fullName evidence="2">DC1 domain-containing protein</fullName>
    </recommendedName>
</protein>
<reference evidence="3" key="1">
    <citation type="submission" date="2018-01" db="EMBL/GenBank/DDBJ databases">
        <authorList>
            <person name="Mao J.F."/>
        </authorList>
    </citation>
    <scope>NUCLEOTIDE SEQUENCE</scope>
    <source>
        <strain evidence="3">Huo1</strain>
        <tissue evidence="3">Leaf</tissue>
    </source>
</reference>
<evidence type="ECO:0000256" key="1">
    <source>
        <dbReference type="ARBA" id="ARBA00022737"/>
    </source>
</evidence>
<dbReference type="EMBL" id="PNBA02000019">
    <property type="protein sequence ID" value="KAG6391696.1"/>
    <property type="molecule type" value="Genomic_DNA"/>
</dbReference>
<dbReference type="OrthoDB" id="1884766at2759"/>
<reference evidence="3" key="2">
    <citation type="submission" date="2020-08" db="EMBL/GenBank/DDBJ databases">
        <title>Plant Genome Project.</title>
        <authorList>
            <person name="Zhang R.-G."/>
        </authorList>
    </citation>
    <scope>NUCLEOTIDE SEQUENCE</scope>
    <source>
        <strain evidence="3">Huo1</strain>
        <tissue evidence="3">Leaf</tissue>
    </source>
</reference>
<dbReference type="AlphaFoldDB" id="A0A8X8WCV7"/>
<dbReference type="Pfam" id="PF03107">
    <property type="entry name" value="C1_2"/>
    <property type="match status" value="3"/>
</dbReference>
<evidence type="ECO:0000313" key="3">
    <source>
        <dbReference type="EMBL" id="KAG6391696.1"/>
    </source>
</evidence>
<accession>A0A8X8WCV7</accession>
<organism evidence="3">
    <name type="scientific">Salvia splendens</name>
    <name type="common">Scarlet sage</name>
    <dbReference type="NCBI Taxonomy" id="180675"/>
    <lineage>
        <taxon>Eukaryota</taxon>
        <taxon>Viridiplantae</taxon>
        <taxon>Streptophyta</taxon>
        <taxon>Embryophyta</taxon>
        <taxon>Tracheophyta</taxon>
        <taxon>Spermatophyta</taxon>
        <taxon>Magnoliopsida</taxon>
        <taxon>eudicotyledons</taxon>
        <taxon>Gunneridae</taxon>
        <taxon>Pentapetalae</taxon>
        <taxon>asterids</taxon>
        <taxon>lamiids</taxon>
        <taxon>Lamiales</taxon>
        <taxon>Lamiaceae</taxon>
        <taxon>Nepetoideae</taxon>
        <taxon>Mentheae</taxon>
        <taxon>Salviinae</taxon>
        <taxon>Salvia</taxon>
        <taxon>Salvia subgen. Calosphace</taxon>
        <taxon>core Calosphace</taxon>
    </lineage>
</organism>
<feature type="domain" description="DC1" evidence="2">
    <location>
        <begin position="177"/>
        <end position="223"/>
    </location>
</feature>
<evidence type="ECO:0000259" key="2">
    <source>
        <dbReference type="Pfam" id="PF03107"/>
    </source>
</evidence>
<keyword evidence="1" id="KW-0677">Repeat</keyword>